<feature type="transmembrane region" description="Helical" evidence="2">
    <location>
        <begin position="125"/>
        <end position="142"/>
    </location>
</feature>
<feature type="region of interest" description="Disordered" evidence="1">
    <location>
        <begin position="1"/>
        <end position="61"/>
    </location>
</feature>
<sequence length="276" mass="28883">MTGNMGVEGTAAPPPAGARAEQAGRDGEGVAFGDQRPAGSHSPRVPAPPGEPPTETAAAAATSGSELIEAFGGVRGMVDMTVPGLVFVVVYTVTQNLTLSAASAFGLTVLLGLVRVFRRETLRHAFGGVLGVGIGAFVASRSGEAQDFYLPGMIYGVVLGVVYAVSNLVRWPLIGVLLGPVLGENFTWRTRNPGRMRAYTLATWVWVALFAVRAAILFPMYWSGNVTMLGVARVALGVPPWLVAIYLTWLLLSRAPAPIKDEPRDGAEAGGERPGG</sequence>
<keyword evidence="4" id="KW-1185">Reference proteome</keyword>
<reference evidence="3 4" key="1">
    <citation type="submission" date="2020-07" db="EMBL/GenBank/DDBJ databases">
        <title>Sequencing the genomes of 1000 actinobacteria strains.</title>
        <authorList>
            <person name="Klenk H.-P."/>
        </authorList>
    </citation>
    <scope>NUCLEOTIDE SEQUENCE [LARGE SCALE GENOMIC DNA]</scope>
    <source>
        <strain evidence="3 4">DSM 42178</strain>
    </source>
</reference>
<keyword evidence="2" id="KW-0472">Membrane</keyword>
<feature type="transmembrane region" description="Helical" evidence="2">
    <location>
        <begin position="85"/>
        <end position="113"/>
    </location>
</feature>
<feature type="transmembrane region" description="Helical" evidence="2">
    <location>
        <begin position="148"/>
        <end position="169"/>
    </location>
</feature>
<keyword evidence="2" id="KW-0812">Transmembrane</keyword>
<evidence type="ECO:0000313" key="3">
    <source>
        <dbReference type="EMBL" id="NYI03154.1"/>
    </source>
</evidence>
<organism evidence="3 4">
    <name type="scientific">Allostreptomyces psammosilenae</name>
    <dbReference type="NCBI Taxonomy" id="1892865"/>
    <lineage>
        <taxon>Bacteria</taxon>
        <taxon>Bacillati</taxon>
        <taxon>Actinomycetota</taxon>
        <taxon>Actinomycetes</taxon>
        <taxon>Kitasatosporales</taxon>
        <taxon>Streptomycetaceae</taxon>
        <taxon>Allostreptomyces</taxon>
    </lineage>
</organism>
<accession>A0A852ZQL6</accession>
<evidence type="ECO:0000313" key="4">
    <source>
        <dbReference type="Proteomes" id="UP000567795"/>
    </source>
</evidence>
<dbReference type="AlphaFoldDB" id="A0A852ZQL6"/>
<feature type="transmembrane region" description="Helical" evidence="2">
    <location>
        <begin position="198"/>
        <end position="222"/>
    </location>
</feature>
<comment type="caution">
    <text evidence="3">The sequence shown here is derived from an EMBL/GenBank/DDBJ whole genome shotgun (WGS) entry which is preliminary data.</text>
</comment>
<dbReference type="Proteomes" id="UP000567795">
    <property type="component" value="Unassembled WGS sequence"/>
</dbReference>
<feature type="transmembrane region" description="Helical" evidence="2">
    <location>
        <begin position="234"/>
        <end position="252"/>
    </location>
</feature>
<proteinExistence type="predicted"/>
<keyword evidence="2" id="KW-1133">Transmembrane helix</keyword>
<dbReference type="RefSeq" id="WP_312892354.1">
    <property type="nucleotide sequence ID" value="NZ_JACBZD010000001.1"/>
</dbReference>
<gene>
    <name evidence="3" type="ORF">FHU37_000097</name>
</gene>
<evidence type="ECO:0000256" key="1">
    <source>
        <dbReference type="SAM" id="MobiDB-lite"/>
    </source>
</evidence>
<dbReference type="EMBL" id="JACBZD010000001">
    <property type="protein sequence ID" value="NYI03154.1"/>
    <property type="molecule type" value="Genomic_DNA"/>
</dbReference>
<evidence type="ECO:0000256" key="2">
    <source>
        <dbReference type="SAM" id="Phobius"/>
    </source>
</evidence>
<dbReference type="Pfam" id="PF11361">
    <property type="entry name" value="DUF3159"/>
    <property type="match status" value="1"/>
</dbReference>
<dbReference type="InterPro" id="IPR016566">
    <property type="entry name" value="UCP010219"/>
</dbReference>
<name>A0A852ZQL6_9ACTN</name>
<protein>
    <submittedName>
        <fullName evidence="3">Putative exporter</fullName>
    </submittedName>
</protein>